<evidence type="ECO:0000256" key="2">
    <source>
        <dbReference type="ARBA" id="ARBA00023276"/>
    </source>
</evidence>
<dbReference type="RefSeq" id="WP_133971287.1">
    <property type="nucleotide sequence ID" value="NZ_OPYN01000164.1"/>
</dbReference>
<keyword evidence="2" id="KW-0604">Photosystem II</keyword>
<keyword evidence="3" id="KW-0732">Signal</keyword>
<dbReference type="PANTHER" id="PTHR47199">
    <property type="entry name" value="PHOTOSYSTEM II STABILITY/ASSEMBLY FACTOR HCF136, CHLOROPLASTIC"/>
    <property type="match status" value="1"/>
</dbReference>
<feature type="domain" description="Photosynthesis system II assembly factor Ycf48/Hcf136-like" evidence="4">
    <location>
        <begin position="79"/>
        <end position="131"/>
    </location>
</feature>
<feature type="chain" id="PRO_5042824511" evidence="3">
    <location>
        <begin position="27"/>
        <end position="356"/>
    </location>
</feature>
<keyword evidence="1" id="KW-0602">Photosynthesis</keyword>
<dbReference type="Proteomes" id="UP000294335">
    <property type="component" value="Unassembled WGS sequence"/>
</dbReference>
<dbReference type="Gene3D" id="2.130.10.10">
    <property type="entry name" value="YVTN repeat-like/Quinoprotein amine dehydrogenase"/>
    <property type="match status" value="2"/>
</dbReference>
<dbReference type="EMBL" id="OPYN01000164">
    <property type="protein sequence ID" value="SPO62075.1"/>
    <property type="molecule type" value="Genomic_DNA"/>
</dbReference>
<feature type="domain" description="Photosynthesis system II assembly factor Ycf48/Hcf136-like" evidence="4">
    <location>
        <begin position="161"/>
        <end position="305"/>
    </location>
</feature>
<feature type="signal peptide" evidence="3">
    <location>
        <begin position="1"/>
        <end position="26"/>
    </location>
</feature>
<dbReference type="InterPro" id="IPR015943">
    <property type="entry name" value="WD40/YVTN_repeat-like_dom_sf"/>
</dbReference>
<proteinExistence type="predicted"/>
<reference evidence="5 6" key="1">
    <citation type="submission" date="2018-02" db="EMBL/GenBank/DDBJ databases">
        <authorList>
            <person name="Dubost A."/>
        </authorList>
    </citation>
    <scope>NUCLEOTIDE SEQUENCE [LARGE SCALE GENOMIC DNA]</scope>
    <source>
        <strain evidence="6">JV551A3</strain>
    </source>
</reference>
<comment type="caution">
    <text evidence="5">The sequence shown here is derived from an EMBL/GenBank/DDBJ whole genome shotgun (WGS) entry which is preliminary data.</text>
</comment>
<dbReference type="SUPFAM" id="SSF110296">
    <property type="entry name" value="Oligoxyloglucan reducing end-specific cellobiohydrolase"/>
    <property type="match status" value="1"/>
</dbReference>
<organism evidence="5 6">
    <name type="scientific">Pseudomonas inefficax</name>
    <dbReference type="NCBI Taxonomy" id="2078786"/>
    <lineage>
        <taxon>Bacteria</taxon>
        <taxon>Pseudomonadati</taxon>
        <taxon>Pseudomonadota</taxon>
        <taxon>Gammaproteobacteria</taxon>
        <taxon>Pseudomonadales</taxon>
        <taxon>Pseudomonadaceae</taxon>
        <taxon>Pseudomonas</taxon>
    </lineage>
</organism>
<evidence type="ECO:0000259" key="4">
    <source>
        <dbReference type="Pfam" id="PF14870"/>
    </source>
</evidence>
<gene>
    <name evidence="5" type="ORF">JV551A3_V1_1640151</name>
</gene>
<evidence type="ECO:0000313" key="6">
    <source>
        <dbReference type="Proteomes" id="UP000294335"/>
    </source>
</evidence>
<dbReference type="Pfam" id="PF14870">
    <property type="entry name" value="PSII_BNR"/>
    <property type="match status" value="2"/>
</dbReference>
<evidence type="ECO:0000313" key="5">
    <source>
        <dbReference type="EMBL" id="SPO62075.1"/>
    </source>
</evidence>
<dbReference type="GO" id="GO:0015979">
    <property type="term" value="P:photosynthesis"/>
    <property type="evidence" value="ECO:0007669"/>
    <property type="project" value="UniProtKB-KW"/>
</dbReference>
<sequence length="356" mass="37619">MTSFRVRIQRQSLAMLVACVSSTSMATAWPAPVGDALERPAVISQQTPHAVLLGAAQAGQRLVAVGERGIVVISDDGGTRWRQVATPVSITLTAVRFADAKHGYAVGHGGTVLATDDGGETWERRLDGRRAADLALAAARNRGDAAALREAERLVADGPDKPFLDLLLLDAQHAVVVGAYGLAFATNDGGKTWAPWIERLDNPQGLHLYAIRRQGEHLLIVGEQGLIRLSKDGGQTFTQVQTPYPGSFFTAEFITPNDIVVAGLLGNVWRTQDAGTNWTQMTVPVPASITASALRPDGALVLVNQAGLVLGERNGTLVPLSAPPLPPLNSILPKQDGTFLTLGIHGASLVPTGDHK</sequence>
<dbReference type="InterPro" id="IPR028203">
    <property type="entry name" value="PSII_CF48-like_dom"/>
</dbReference>
<protein>
    <submittedName>
        <fullName evidence="5">BNR domain-containing protein</fullName>
    </submittedName>
</protein>
<dbReference type="GO" id="GO:0009523">
    <property type="term" value="C:photosystem II"/>
    <property type="evidence" value="ECO:0007669"/>
    <property type="project" value="UniProtKB-KW"/>
</dbReference>
<keyword evidence="6" id="KW-1185">Reference proteome</keyword>
<accession>A0AAQ1PAI7</accession>
<dbReference type="PANTHER" id="PTHR47199:SF2">
    <property type="entry name" value="PHOTOSYSTEM II STABILITY_ASSEMBLY FACTOR HCF136, CHLOROPLASTIC"/>
    <property type="match status" value="1"/>
</dbReference>
<name>A0AAQ1PAI7_9PSED</name>
<dbReference type="AlphaFoldDB" id="A0AAQ1PAI7"/>
<evidence type="ECO:0000256" key="1">
    <source>
        <dbReference type="ARBA" id="ARBA00022531"/>
    </source>
</evidence>
<evidence type="ECO:0000256" key="3">
    <source>
        <dbReference type="SAM" id="SignalP"/>
    </source>
</evidence>